<protein>
    <submittedName>
        <fullName evidence="1">DNA adenine methyltransferase YhdJ</fullName>
        <ecNumber evidence="1">2.1.1.72</ecNumber>
    </submittedName>
</protein>
<dbReference type="EMBL" id="OGTW01000015">
    <property type="protein sequence ID" value="SPB23938.1"/>
    <property type="molecule type" value="Genomic_DNA"/>
</dbReference>
<dbReference type="GO" id="GO:0032259">
    <property type="term" value="P:methylation"/>
    <property type="evidence" value="ECO:0007669"/>
    <property type="project" value="UniProtKB-KW"/>
</dbReference>
<dbReference type="GO" id="GO:0009007">
    <property type="term" value="F:site-specific DNA-methyltransferase (adenine-specific) activity"/>
    <property type="evidence" value="ECO:0007669"/>
    <property type="project" value="UniProtKB-EC"/>
</dbReference>
<accession>A0A2X0PCY0</accession>
<reference evidence="2" key="2">
    <citation type="submission" date="2018-05" db="EMBL/GenBank/DDBJ databases">
        <authorList>
            <person name="Lanie J.A."/>
            <person name="Ng W.-L."/>
            <person name="Kazmierczak K.M."/>
            <person name="Andrzejewski T.M."/>
            <person name="Davidsen T.M."/>
            <person name="Wayne K.J."/>
            <person name="Tettelin H."/>
            <person name="Glass J.I."/>
            <person name="Rusch D."/>
            <person name="Podicherti R."/>
            <person name="Tsui H.-C.T."/>
            <person name="Winkler M.E."/>
        </authorList>
    </citation>
    <scope>NUCLEOTIDE SEQUENCE</scope>
    <source>
        <strain evidence="2">Lactococcus lactis</strain>
    </source>
</reference>
<reference evidence="1" key="1">
    <citation type="submission" date="2018-01" db="EMBL/GenBank/DDBJ databases">
        <authorList>
            <person name="Gaut B.S."/>
            <person name="Morton B.R."/>
            <person name="Clegg M.T."/>
            <person name="Duvall M.R."/>
        </authorList>
    </citation>
    <scope>NUCLEOTIDE SEQUENCE</scope>
    <source>
        <strain evidence="1">Lactococcus lactis</strain>
    </source>
</reference>
<evidence type="ECO:0000313" key="3">
    <source>
        <dbReference type="Proteomes" id="UP000279235"/>
    </source>
</evidence>
<dbReference type="InterPro" id="IPR029063">
    <property type="entry name" value="SAM-dependent_MTases_sf"/>
</dbReference>
<keyword evidence="1" id="KW-0489">Methyltransferase</keyword>
<dbReference type="RefSeq" id="WP_260309309.1">
    <property type="nucleotide sequence ID" value="NZ_RIMO01000047.1"/>
</dbReference>
<reference evidence="3" key="3">
    <citation type="submission" date="2018-05" db="EMBL/GenBank/DDBJ databases">
        <authorList>
            <person name="Duru I."/>
        </authorList>
    </citation>
    <scope>NUCLEOTIDE SEQUENCE [LARGE SCALE GENOMIC DNA]</scope>
</reference>
<gene>
    <name evidence="1" type="primary">yhdJ_1</name>
    <name evidence="1" type="ORF">AMHIJAGA_00673</name>
</gene>
<sequence>MYNDLVSGSFEYTEDNLSTIILGDSLEVMKNMKNNSVYLIFADEPYNIGKDFGNNIDKWGSSEEYIMWNKIWGTLK</sequence>
<proteinExistence type="predicted"/>
<dbReference type="Proteomes" id="UP000279235">
    <property type="component" value="Unassembled WGS sequence"/>
</dbReference>
<dbReference type="EMBL" id="OGTW02000015">
    <property type="protein sequence ID" value="SPS10743.1"/>
    <property type="molecule type" value="Genomic_DNA"/>
</dbReference>
<name>A0A2X0PCY0_9LACT</name>
<dbReference type="EC" id="2.1.1.72" evidence="1"/>
<organism evidence="1">
    <name type="scientific">Lactococcus lactis</name>
    <dbReference type="NCBI Taxonomy" id="1358"/>
    <lineage>
        <taxon>Bacteria</taxon>
        <taxon>Bacillati</taxon>
        <taxon>Bacillota</taxon>
        <taxon>Bacilli</taxon>
        <taxon>Lactobacillales</taxon>
        <taxon>Streptococcaceae</taxon>
        <taxon>Lactococcus</taxon>
    </lineage>
</organism>
<dbReference type="Gene3D" id="3.40.50.150">
    <property type="entry name" value="Vaccinia Virus protein VP39"/>
    <property type="match status" value="1"/>
</dbReference>
<evidence type="ECO:0000313" key="2">
    <source>
        <dbReference type="EMBL" id="SPS10743.1"/>
    </source>
</evidence>
<keyword evidence="1" id="KW-0808">Transferase</keyword>
<dbReference type="SUPFAM" id="SSF53335">
    <property type="entry name" value="S-adenosyl-L-methionine-dependent methyltransferases"/>
    <property type="match status" value="1"/>
</dbReference>
<evidence type="ECO:0000313" key="1">
    <source>
        <dbReference type="EMBL" id="SPB23938.1"/>
    </source>
</evidence>
<dbReference type="AlphaFoldDB" id="A0A2X0PCY0"/>